<dbReference type="Proteomes" id="UP001595906">
    <property type="component" value="Unassembled WGS sequence"/>
</dbReference>
<keyword evidence="1" id="KW-0732">Signal</keyword>
<proteinExistence type="predicted"/>
<reference evidence="3" key="1">
    <citation type="journal article" date="2019" name="Int. J. Syst. Evol. Microbiol.">
        <title>The Global Catalogue of Microorganisms (GCM) 10K type strain sequencing project: providing services to taxonomists for standard genome sequencing and annotation.</title>
        <authorList>
            <consortium name="The Broad Institute Genomics Platform"/>
            <consortium name="The Broad Institute Genome Sequencing Center for Infectious Disease"/>
            <person name="Wu L."/>
            <person name="Ma J."/>
        </authorList>
    </citation>
    <scope>NUCLEOTIDE SEQUENCE [LARGE SCALE GENOMIC DNA]</scope>
    <source>
        <strain evidence="3">CECT 8010</strain>
    </source>
</reference>
<name>A0ABV8PWN9_9BACT</name>
<sequence>MKKFIVLLLLLPSLSYAKCLPDTNIVNNNDSLLKAFQRKLDSLQDVVKSISNVATQNTSASYEKSYKNSQIAIELLDILDNTVYSILADRNDALKYTIINQINNPTSNQLGFTFSERITAFSEQVINATNIKEVQKSRLKSTIGNIIEGLKGSFPPLNIVTSVISTFASFNSPYIDKISSTLRRGDSLTVKVQTPVSQRMLKQFSDSIMPFLDFYQNLNNISLQFSNDLKNHKVSYIDYYPSIQSLKNRYYTELQIDISGNTSSYRVVLDNLFEQATQNRNAQFYTRINTKSDVQKLNDFSLQVLSLSKEFKQFYNEYYKILIKNFDDNLLMLNDAKKLSGSDTVQIDKVIEQLKVLRTGTDENQPGFELKFKKNLEKIVSRIIQIFPS</sequence>
<evidence type="ECO:0000313" key="2">
    <source>
        <dbReference type="EMBL" id="MFC4231389.1"/>
    </source>
</evidence>
<evidence type="ECO:0000256" key="1">
    <source>
        <dbReference type="SAM" id="SignalP"/>
    </source>
</evidence>
<feature type="signal peptide" evidence="1">
    <location>
        <begin position="1"/>
        <end position="17"/>
    </location>
</feature>
<protein>
    <submittedName>
        <fullName evidence="2">Uncharacterized protein</fullName>
    </submittedName>
</protein>
<comment type="caution">
    <text evidence="2">The sequence shown here is derived from an EMBL/GenBank/DDBJ whole genome shotgun (WGS) entry which is preliminary data.</text>
</comment>
<evidence type="ECO:0000313" key="3">
    <source>
        <dbReference type="Proteomes" id="UP001595906"/>
    </source>
</evidence>
<keyword evidence="3" id="KW-1185">Reference proteome</keyword>
<feature type="chain" id="PRO_5045456157" evidence="1">
    <location>
        <begin position="18"/>
        <end position="389"/>
    </location>
</feature>
<gene>
    <name evidence="2" type="ORF">ACFOW1_05775</name>
</gene>
<dbReference type="EMBL" id="JBHSDC010000003">
    <property type="protein sequence ID" value="MFC4231389.1"/>
    <property type="molecule type" value="Genomic_DNA"/>
</dbReference>
<accession>A0ABV8PWN9</accession>
<dbReference type="RefSeq" id="WP_379012825.1">
    <property type="nucleotide sequence ID" value="NZ_JBHSDC010000003.1"/>
</dbReference>
<organism evidence="2 3">
    <name type="scientific">Parasediminibacterium paludis</name>
    <dbReference type="NCBI Taxonomy" id="908966"/>
    <lineage>
        <taxon>Bacteria</taxon>
        <taxon>Pseudomonadati</taxon>
        <taxon>Bacteroidota</taxon>
        <taxon>Chitinophagia</taxon>
        <taxon>Chitinophagales</taxon>
        <taxon>Chitinophagaceae</taxon>
        <taxon>Parasediminibacterium</taxon>
    </lineage>
</organism>